<protein>
    <recommendedName>
        <fullName evidence="1">Transcriptional repressor PaaX-like central Cas2-like domain-containing protein</fullName>
    </recommendedName>
</protein>
<dbReference type="Proteomes" id="UP000176786">
    <property type="component" value="Unassembled WGS sequence"/>
</dbReference>
<evidence type="ECO:0000259" key="1">
    <source>
        <dbReference type="Pfam" id="PF20803"/>
    </source>
</evidence>
<reference evidence="2 3" key="1">
    <citation type="journal article" date="2016" name="Nat. Commun.">
        <title>Thousands of microbial genomes shed light on interconnected biogeochemical processes in an aquifer system.</title>
        <authorList>
            <person name="Anantharaman K."/>
            <person name="Brown C.T."/>
            <person name="Hug L.A."/>
            <person name="Sharon I."/>
            <person name="Castelle C.J."/>
            <person name="Probst A.J."/>
            <person name="Thomas B.C."/>
            <person name="Singh A."/>
            <person name="Wilkins M.J."/>
            <person name="Karaoz U."/>
            <person name="Brodie E.L."/>
            <person name="Williams K.H."/>
            <person name="Hubbard S.S."/>
            <person name="Banfield J.F."/>
        </authorList>
    </citation>
    <scope>NUCLEOTIDE SEQUENCE [LARGE SCALE GENOMIC DNA]</scope>
</reference>
<evidence type="ECO:0000313" key="3">
    <source>
        <dbReference type="Proteomes" id="UP000176786"/>
    </source>
</evidence>
<dbReference type="AlphaFoldDB" id="A0A1F5P4R5"/>
<dbReference type="EMBL" id="MFES01000034">
    <property type="protein sequence ID" value="OGE84822.1"/>
    <property type="molecule type" value="Genomic_DNA"/>
</dbReference>
<accession>A0A1F5P4R5</accession>
<feature type="domain" description="Transcriptional repressor PaaX-like central Cas2-like" evidence="1">
    <location>
        <begin position="5"/>
        <end position="84"/>
    </location>
</feature>
<organism evidence="2 3">
    <name type="scientific">Candidatus Doudnabacteria bacterium RIFCSPHIGHO2_02_FULL_46_11</name>
    <dbReference type="NCBI Taxonomy" id="1817832"/>
    <lineage>
        <taxon>Bacteria</taxon>
        <taxon>Candidatus Doudnaibacteriota</taxon>
    </lineage>
</organism>
<comment type="caution">
    <text evidence="2">The sequence shown here is derived from an EMBL/GenBank/DDBJ whole genome shotgun (WGS) entry which is preliminary data.</text>
</comment>
<sequence>MPKAAKWDGRWWAVLADIPVKDRVWADQFRVKVKTLGFYPLQRTVWFYPFDPRDEIDFVAEFYHVYRFVTVIRVDKLNENDRQTLQKYFRDQKII</sequence>
<gene>
    <name evidence="2" type="ORF">A3J48_01250</name>
</gene>
<proteinExistence type="predicted"/>
<evidence type="ECO:0000313" key="2">
    <source>
        <dbReference type="EMBL" id="OGE84822.1"/>
    </source>
</evidence>
<dbReference type="Gene3D" id="3.30.70.2650">
    <property type="match status" value="1"/>
</dbReference>
<name>A0A1F5P4R5_9BACT</name>
<dbReference type="Pfam" id="PF20803">
    <property type="entry name" value="PaaX_M"/>
    <property type="match status" value="1"/>
</dbReference>
<dbReference type="InterPro" id="IPR048846">
    <property type="entry name" value="PaaX-like_central"/>
</dbReference>